<sequence>MVETKQIIDKNEWDLFLSTHGEANFLQSWEWGEFHEQLHHTIERTGFSIDGKLEGVMLSIVEPARRGRYLTVPGGPIIEWENEELINEVSQAMKEIGKRQRCVFVRVRPQLLNTEKSWAIFKAMGFVLSPMHLHAQFTLQLDLSKSEEELLSEMRKNTRYEVRKAMNEGIRVEKSTDENSIRAFYDLQLQTAKRHGFVPFSYPYLHEQFKVFAAQNMAYLYSAYHNDELLAKAYVIFYGNEAVYHFGASTPQGREHPGAYLLQWEAIKEAKMRGMKHYNFWGIVHEHEKNHRFYGVSVFKRGFGGEEVEYLPAQDLIINKPRYLLTTTFEHLRKRMRKV</sequence>
<dbReference type="PANTHER" id="PTHR36174:SF1">
    <property type="entry name" value="LIPID II:GLYCINE GLYCYLTRANSFERASE"/>
    <property type="match status" value="1"/>
</dbReference>
<dbReference type="GO" id="GO:0016755">
    <property type="term" value="F:aminoacyltransferase activity"/>
    <property type="evidence" value="ECO:0007669"/>
    <property type="project" value="InterPro"/>
</dbReference>
<keyword evidence="3" id="KW-0133">Cell shape</keyword>
<dbReference type="Pfam" id="PF02388">
    <property type="entry name" value="FemAB"/>
    <property type="match status" value="1"/>
</dbReference>
<dbReference type="Gene3D" id="3.40.630.30">
    <property type="match status" value="2"/>
</dbReference>
<dbReference type="InterPro" id="IPR050644">
    <property type="entry name" value="PG_Glycine_Bridge_Synth"/>
</dbReference>
<dbReference type="Proteomes" id="UP000176850">
    <property type="component" value="Unassembled WGS sequence"/>
</dbReference>
<comment type="similarity">
    <text evidence="1">Belongs to the FemABX family.</text>
</comment>
<dbReference type="PROSITE" id="PS51191">
    <property type="entry name" value="FEMABX"/>
    <property type="match status" value="1"/>
</dbReference>
<dbReference type="EMBL" id="MFZH01000048">
    <property type="protein sequence ID" value="OGK17262.1"/>
    <property type="molecule type" value="Genomic_DNA"/>
</dbReference>
<keyword evidence="5" id="KW-0012">Acyltransferase</keyword>
<protein>
    <recommendedName>
        <fullName evidence="9">BioF2-like acetyltransferase domain-containing protein</fullName>
    </recommendedName>
</protein>
<dbReference type="GO" id="GO:0008360">
    <property type="term" value="P:regulation of cell shape"/>
    <property type="evidence" value="ECO:0007669"/>
    <property type="project" value="UniProtKB-KW"/>
</dbReference>
<evidence type="ECO:0000313" key="7">
    <source>
        <dbReference type="EMBL" id="OGK17262.1"/>
    </source>
</evidence>
<keyword evidence="4" id="KW-0573">Peptidoglycan synthesis</keyword>
<organism evidence="7 8">
    <name type="scientific">Candidatus Roizmanbacteria bacterium RIFCSPHIGHO2_01_FULL_39_24</name>
    <dbReference type="NCBI Taxonomy" id="1802032"/>
    <lineage>
        <taxon>Bacteria</taxon>
        <taxon>Candidatus Roizmaniibacteriota</taxon>
    </lineage>
</organism>
<dbReference type="InterPro" id="IPR003447">
    <property type="entry name" value="FEMABX"/>
</dbReference>
<reference evidence="7 8" key="1">
    <citation type="journal article" date="2016" name="Nat. Commun.">
        <title>Thousands of microbial genomes shed light on interconnected biogeochemical processes in an aquifer system.</title>
        <authorList>
            <person name="Anantharaman K."/>
            <person name="Brown C.T."/>
            <person name="Hug L.A."/>
            <person name="Sharon I."/>
            <person name="Castelle C.J."/>
            <person name="Probst A.J."/>
            <person name="Thomas B.C."/>
            <person name="Singh A."/>
            <person name="Wilkins M.J."/>
            <person name="Karaoz U."/>
            <person name="Brodie E.L."/>
            <person name="Williams K.H."/>
            <person name="Hubbard S.S."/>
            <person name="Banfield J.F."/>
        </authorList>
    </citation>
    <scope>NUCLEOTIDE SEQUENCE [LARGE SCALE GENOMIC DNA]</scope>
</reference>
<evidence type="ECO:0000313" key="8">
    <source>
        <dbReference type="Proteomes" id="UP000176850"/>
    </source>
</evidence>
<dbReference type="GO" id="GO:0009252">
    <property type="term" value="P:peptidoglycan biosynthetic process"/>
    <property type="evidence" value="ECO:0007669"/>
    <property type="project" value="UniProtKB-KW"/>
</dbReference>
<accession>A0A1F7GFJ4</accession>
<keyword evidence="6" id="KW-0961">Cell wall biogenesis/degradation</keyword>
<evidence type="ECO:0000256" key="3">
    <source>
        <dbReference type="ARBA" id="ARBA00022960"/>
    </source>
</evidence>
<dbReference type="PANTHER" id="PTHR36174">
    <property type="entry name" value="LIPID II:GLYCINE GLYCYLTRANSFERASE"/>
    <property type="match status" value="1"/>
</dbReference>
<evidence type="ECO:0000256" key="4">
    <source>
        <dbReference type="ARBA" id="ARBA00022984"/>
    </source>
</evidence>
<dbReference type="InterPro" id="IPR016181">
    <property type="entry name" value="Acyl_CoA_acyltransferase"/>
</dbReference>
<evidence type="ECO:0008006" key="9">
    <source>
        <dbReference type="Google" id="ProtNLM"/>
    </source>
</evidence>
<evidence type="ECO:0000256" key="2">
    <source>
        <dbReference type="ARBA" id="ARBA00022679"/>
    </source>
</evidence>
<evidence type="ECO:0000256" key="1">
    <source>
        <dbReference type="ARBA" id="ARBA00009943"/>
    </source>
</evidence>
<proteinExistence type="inferred from homology"/>
<evidence type="ECO:0000256" key="5">
    <source>
        <dbReference type="ARBA" id="ARBA00023315"/>
    </source>
</evidence>
<dbReference type="SUPFAM" id="SSF55729">
    <property type="entry name" value="Acyl-CoA N-acyltransferases (Nat)"/>
    <property type="match status" value="2"/>
</dbReference>
<name>A0A1F7GFJ4_9BACT</name>
<evidence type="ECO:0000256" key="6">
    <source>
        <dbReference type="ARBA" id="ARBA00023316"/>
    </source>
</evidence>
<dbReference type="GO" id="GO:0071555">
    <property type="term" value="P:cell wall organization"/>
    <property type="evidence" value="ECO:0007669"/>
    <property type="project" value="UniProtKB-KW"/>
</dbReference>
<gene>
    <name evidence="7" type="ORF">A2799_03415</name>
</gene>
<dbReference type="AlphaFoldDB" id="A0A1F7GFJ4"/>
<comment type="caution">
    <text evidence="7">The sequence shown here is derived from an EMBL/GenBank/DDBJ whole genome shotgun (WGS) entry which is preliminary data.</text>
</comment>
<keyword evidence="2" id="KW-0808">Transferase</keyword>